<dbReference type="PANTHER" id="PTHR19297:SF181">
    <property type="entry name" value="PROTEIN XYLOSYLTRANSFERASE"/>
    <property type="match status" value="1"/>
</dbReference>
<dbReference type="Pfam" id="PF02485">
    <property type="entry name" value="Branch"/>
    <property type="match status" value="2"/>
</dbReference>
<comment type="pathway">
    <text evidence="2">Protein modification; protein glycosylation.</text>
</comment>
<evidence type="ECO:0000256" key="5">
    <source>
        <dbReference type="ARBA" id="ARBA00022692"/>
    </source>
</evidence>
<keyword evidence="6" id="KW-0735">Signal-anchor</keyword>
<dbReference type="PANTHER" id="PTHR19297">
    <property type="entry name" value="GLYCOSYLTRANSFERASE 14 FAMILY MEMBER"/>
    <property type="match status" value="1"/>
</dbReference>
<comment type="subcellular location">
    <subcellularLocation>
        <location evidence="1">Membrane</location>
        <topology evidence="1">Single-pass type II membrane protein</topology>
    </subcellularLocation>
</comment>
<keyword evidence="3 11" id="KW-0328">Glycosyltransferase</keyword>
<evidence type="ECO:0000256" key="2">
    <source>
        <dbReference type="ARBA" id="ARBA00004922"/>
    </source>
</evidence>
<name>A0A3M7PAM0_BRAPC</name>
<sequence>MNKTEIEKAKKLVKNLPSNLKLIDDRNFIFDKSECENFKATFNFDISDQNFPLAISILVHENAEQVFRLLKSIYQPQNIYCIHIDKKSNKNFHAAIRSLVKCLDNVFISTKTENIVYGGFSRLQADINCLRDLLTLKDFVGDNKHENLMNKKLVEWKYAFNLVGTEFPLRTNSELIKIIKIYNGSNEIELVKIDSFLERVEYEWIEDNRSNSIFKTNVKKKEPPHGYKIYKGYSGYLISKAFAKYAIFDQRAQDFLKWTRNTYSPDEIFWSTLHFNSKFFSSHGLKYDPMVEKYDSLIKYTGWYGEKNDCNGVYRHGICVFSIEDLPELISRPHFVANKFLIHEDPIAYQCIEE</sequence>
<dbReference type="AlphaFoldDB" id="A0A3M7PAM0"/>
<comment type="similarity">
    <text evidence="10">Belongs to the glycosyltransferase 14 family.</text>
</comment>
<proteinExistence type="inferred from homology"/>
<evidence type="ECO:0000313" key="11">
    <source>
        <dbReference type="EMBL" id="RMZ96145.1"/>
    </source>
</evidence>
<evidence type="ECO:0000313" key="12">
    <source>
        <dbReference type="Proteomes" id="UP000276133"/>
    </source>
</evidence>
<keyword evidence="12" id="KW-1185">Reference proteome</keyword>
<reference evidence="11 12" key="1">
    <citation type="journal article" date="2018" name="Sci. Rep.">
        <title>Genomic signatures of local adaptation to the degree of environmental predictability in rotifers.</title>
        <authorList>
            <person name="Franch-Gras L."/>
            <person name="Hahn C."/>
            <person name="Garcia-Roger E.M."/>
            <person name="Carmona M.J."/>
            <person name="Serra M."/>
            <person name="Gomez A."/>
        </authorList>
    </citation>
    <scope>NUCLEOTIDE SEQUENCE [LARGE SCALE GENOMIC DNA]</scope>
    <source>
        <strain evidence="11">HYR1</strain>
    </source>
</reference>
<keyword evidence="5" id="KW-0812">Transmembrane</keyword>
<dbReference type="GO" id="GO:0008375">
    <property type="term" value="F:acetylglucosaminyltransferase activity"/>
    <property type="evidence" value="ECO:0007669"/>
    <property type="project" value="TreeGrafter"/>
</dbReference>
<gene>
    <name evidence="11" type="ORF">BpHYR1_003599</name>
</gene>
<dbReference type="STRING" id="10195.A0A3M7PAM0"/>
<evidence type="ECO:0000256" key="8">
    <source>
        <dbReference type="ARBA" id="ARBA00023136"/>
    </source>
</evidence>
<dbReference type="EMBL" id="REGN01012302">
    <property type="protein sequence ID" value="RMZ96145.1"/>
    <property type="molecule type" value="Genomic_DNA"/>
</dbReference>
<evidence type="ECO:0000256" key="4">
    <source>
        <dbReference type="ARBA" id="ARBA00022679"/>
    </source>
</evidence>
<accession>A0A3M7PAM0</accession>
<comment type="caution">
    <text evidence="11">The sequence shown here is derived from an EMBL/GenBank/DDBJ whole genome shotgun (WGS) entry which is preliminary data.</text>
</comment>
<keyword evidence="8" id="KW-0472">Membrane</keyword>
<organism evidence="11 12">
    <name type="scientific">Brachionus plicatilis</name>
    <name type="common">Marine rotifer</name>
    <name type="synonym">Brachionus muelleri</name>
    <dbReference type="NCBI Taxonomy" id="10195"/>
    <lineage>
        <taxon>Eukaryota</taxon>
        <taxon>Metazoa</taxon>
        <taxon>Spiralia</taxon>
        <taxon>Gnathifera</taxon>
        <taxon>Rotifera</taxon>
        <taxon>Eurotatoria</taxon>
        <taxon>Monogononta</taxon>
        <taxon>Pseudotrocha</taxon>
        <taxon>Ploima</taxon>
        <taxon>Brachionidae</taxon>
        <taxon>Brachionus</taxon>
    </lineage>
</organism>
<evidence type="ECO:0000256" key="6">
    <source>
        <dbReference type="ARBA" id="ARBA00022968"/>
    </source>
</evidence>
<keyword evidence="9" id="KW-0325">Glycoprotein</keyword>
<evidence type="ECO:0000256" key="7">
    <source>
        <dbReference type="ARBA" id="ARBA00022989"/>
    </source>
</evidence>
<protein>
    <submittedName>
        <fullName evidence="11">Beta-1-3-galactosyl-O-glycosyl-glyco beta-1-6-N-acetylglucosaminyltransferase 3-like</fullName>
    </submittedName>
</protein>
<dbReference type="InterPro" id="IPR003406">
    <property type="entry name" value="Glyco_trans_14"/>
</dbReference>
<keyword evidence="7" id="KW-1133">Transmembrane helix</keyword>
<keyword evidence="4 11" id="KW-0808">Transferase</keyword>
<evidence type="ECO:0000256" key="3">
    <source>
        <dbReference type="ARBA" id="ARBA00022676"/>
    </source>
</evidence>
<evidence type="ECO:0000256" key="9">
    <source>
        <dbReference type="ARBA" id="ARBA00023180"/>
    </source>
</evidence>
<dbReference type="GO" id="GO:0016020">
    <property type="term" value="C:membrane"/>
    <property type="evidence" value="ECO:0007669"/>
    <property type="project" value="UniProtKB-SubCell"/>
</dbReference>
<feature type="non-terminal residue" evidence="11">
    <location>
        <position position="354"/>
    </location>
</feature>
<evidence type="ECO:0000256" key="1">
    <source>
        <dbReference type="ARBA" id="ARBA00004606"/>
    </source>
</evidence>
<dbReference type="Proteomes" id="UP000276133">
    <property type="component" value="Unassembled WGS sequence"/>
</dbReference>
<dbReference type="OrthoDB" id="2019572at2759"/>
<evidence type="ECO:0000256" key="10">
    <source>
        <dbReference type="ARBA" id="ARBA00038150"/>
    </source>
</evidence>